<dbReference type="Gene3D" id="3.50.4.10">
    <property type="entry name" value="Hepatocyte Growth Factor"/>
    <property type="match status" value="1"/>
</dbReference>
<dbReference type="AlphaFoldDB" id="A0A2A6BTP3"/>
<keyword evidence="2" id="KW-1185">Reference proteome</keyword>
<sequence length="142" mass="15552">MPLICSSFSAVTCYTRFNSSRPYPVIGSDTVDSQRGCEVLCTANSQCTAFAFSPRGLQSWCDLLGSPSTNTCTEPKEVFLRKEQITSARTNITAEFGEDPCIDEIERSRGSAPICSLDPSKRLTVRVIAENGSRITQDNDVQ</sequence>
<protein>
    <submittedName>
        <fullName evidence="1">Uncharacterized protein</fullName>
    </submittedName>
</protein>
<name>A0A2A6BTP3_PRIPA</name>
<evidence type="ECO:0000313" key="1">
    <source>
        <dbReference type="EnsemblMetazoa" id="PPA37452.1"/>
    </source>
</evidence>
<dbReference type="EnsemblMetazoa" id="PPA37452.1">
    <property type="protein sequence ID" value="PPA37452.1"/>
    <property type="gene ID" value="WBGene00275821"/>
</dbReference>
<accession>A0A8R1UT31</accession>
<accession>A0A2A6BTP3</accession>
<reference evidence="2" key="1">
    <citation type="journal article" date="2008" name="Nat. Genet.">
        <title>The Pristionchus pacificus genome provides a unique perspective on nematode lifestyle and parasitism.</title>
        <authorList>
            <person name="Dieterich C."/>
            <person name="Clifton S.W."/>
            <person name="Schuster L.N."/>
            <person name="Chinwalla A."/>
            <person name="Delehaunty K."/>
            <person name="Dinkelacker I."/>
            <person name="Fulton L."/>
            <person name="Fulton R."/>
            <person name="Godfrey J."/>
            <person name="Minx P."/>
            <person name="Mitreva M."/>
            <person name="Roeseler W."/>
            <person name="Tian H."/>
            <person name="Witte H."/>
            <person name="Yang S.P."/>
            <person name="Wilson R.K."/>
            <person name="Sommer R.J."/>
        </authorList>
    </citation>
    <scope>NUCLEOTIDE SEQUENCE [LARGE SCALE GENOMIC DNA]</scope>
    <source>
        <strain evidence="2">PS312</strain>
    </source>
</reference>
<gene>
    <name evidence="1" type="primary">WBGene00275821</name>
</gene>
<reference evidence="1" key="2">
    <citation type="submission" date="2022-06" db="UniProtKB">
        <authorList>
            <consortium name="EnsemblMetazoa"/>
        </authorList>
    </citation>
    <scope>IDENTIFICATION</scope>
    <source>
        <strain evidence="1">PS312</strain>
    </source>
</reference>
<organism evidence="1 2">
    <name type="scientific">Pristionchus pacificus</name>
    <name type="common">Parasitic nematode worm</name>
    <dbReference type="NCBI Taxonomy" id="54126"/>
    <lineage>
        <taxon>Eukaryota</taxon>
        <taxon>Metazoa</taxon>
        <taxon>Ecdysozoa</taxon>
        <taxon>Nematoda</taxon>
        <taxon>Chromadorea</taxon>
        <taxon>Rhabditida</taxon>
        <taxon>Rhabditina</taxon>
        <taxon>Diplogasteromorpha</taxon>
        <taxon>Diplogasteroidea</taxon>
        <taxon>Neodiplogasteridae</taxon>
        <taxon>Pristionchus</taxon>
    </lineage>
</organism>
<evidence type="ECO:0000313" key="2">
    <source>
        <dbReference type="Proteomes" id="UP000005239"/>
    </source>
</evidence>
<dbReference type="Proteomes" id="UP000005239">
    <property type="component" value="Unassembled WGS sequence"/>
</dbReference>
<proteinExistence type="predicted"/>